<protein>
    <submittedName>
        <fullName evidence="3">Acyltransferase</fullName>
    </submittedName>
</protein>
<dbReference type="GO" id="GO:0016747">
    <property type="term" value="F:acyltransferase activity, transferring groups other than amino-acyl groups"/>
    <property type="evidence" value="ECO:0007669"/>
    <property type="project" value="InterPro"/>
</dbReference>
<reference evidence="3" key="2">
    <citation type="submission" date="2020-09" db="EMBL/GenBank/DDBJ databases">
        <authorList>
            <person name="Sun Q."/>
            <person name="Kim S."/>
        </authorList>
    </citation>
    <scope>NUCLEOTIDE SEQUENCE</scope>
    <source>
        <strain evidence="3">KCTC 42249</strain>
    </source>
</reference>
<gene>
    <name evidence="3" type="primary">nodX</name>
    <name evidence="3" type="ORF">GCM10016234_34990</name>
</gene>
<dbReference type="PANTHER" id="PTHR23028">
    <property type="entry name" value="ACETYLTRANSFERASE"/>
    <property type="match status" value="1"/>
</dbReference>
<keyword evidence="1" id="KW-1133">Transmembrane helix</keyword>
<evidence type="ECO:0000313" key="3">
    <source>
        <dbReference type="EMBL" id="GHD21390.1"/>
    </source>
</evidence>
<name>A0A8J3DSB8_9HYPH</name>
<dbReference type="Pfam" id="PF01757">
    <property type="entry name" value="Acyl_transf_3"/>
    <property type="match status" value="1"/>
</dbReference>
<dbReference type="InterPro" id="IPR002656">
    <property type="entry name" value="Acyl_transf_3_dom"/>
</dbReference>
<evidence type="ECO:0000259" key="2">
    <source>
        <dbReference type="Pfam" id="PF01757"/>
    </source>
</evidence>
<dbReference type="EMBL" id="BMZQ01000003">
    <property type="protein sequence ID" value="GHD21390.1"/>
    <property type="molecule type" value="Genomic_DNA"/>
</dbReference>
<feature type="transmembrane region" description="Helical" evidence="1">
    <location>
        <begin position="196"/>
        <end position="215"/>
    </location>
</feature>
<reference evidence="3" key="1">
    <citation type="journal article" date="2014" name="Int. J. Syst. Evol. Microbiol.">
        <title>Complete genome sequence of Corynebacterium casei LMG S-19264T (=DSM 44701T), isolated from a smear-ripened cheese.</title>
        <authorList>
            <consortium name="US DOE Joint Genome Institute (JGI-PGF)"/>
            <person name="Walter F."/>
            <person name="Albersmeier A."/>
            <person name="Kalinowski J."/>
            <person name="Ruckert C."/>
        </authorList>
    </citation>
    <scope>NUCLEOTIDE SEQUENCE</scope>
    <source>
        <strain evidence="3">KCTC 42249</strain>
    </source>
</reference>
<organism evidence="3 4">
    <name type="scientific">Tianweitania populi</name>
    <dbReference type="NCBI Taxonomy" id="1607949"/>
    <lineage>
        <taxon>Bacteria</taxon>
        <taxon>Pseudomonadati</taxon>
        <taxon>Pseudomonadota</taxon>
        <taxon>Alphaproteobacteria</taxon>
        <taxon>Hyphomicrobiales</taxon>
        <taxon>Phyllobacteriaceae</taxon>
        <taxon>Tianweitania</taxon>
    </lineage>
</organism>
<feature type="transmembrane region" description="Helical" evidence="1">
    <location>
        <begin position="12"/>
        <end position="33"/>
    </location>
</feature>
<dbReference type="InterPro" id="IPR050879">
    <property type="entry name" value="Acyltransferase_3"/>
</dbReference>
<feature type="transmembrane region" description="Helical" evidence="1">
    <location>
        <begin position="171"/>
        <end position="190"/>
    </location>
</feature>
<keyword evidence="3" id="KW-0808">Transferase</keyword>
<keyword evidence="4" id="KW-1185">Reference proteome</keyword>
<comment type="caution">
    <text evidence="3">The sequence shown here is derived from an EMBL/GenBank/DDBJ whole genome shotgun (WGS) entry which is preliminary data.</text>
</comment>
<feature type="transmembrane region" description="Helical" evidence="1">
    <location>
        <begin position="137"/>
        <end position="159"/>
    </location>
</feature>
<feature type="transmembrane region" description="Helical" evidence="1">
    <location>
        <begin position="39"/>
        <end position="60"/>
    </location>
</feature>
<keyword evidence="1" id="KW-0812">Transmembrane</keyword>
<evidence type="ECO:0000313" key="4">
    <source>
        <dbReference type="Proteomes" id="UP000630142"/>
    </source>
</evidence>
<feature type="transmembrane region" description="Helical" evidence="1">
    <location>
        <begin position="249"/>
        <end position="270"/>
    </location>
</feature>
<dbReference type="AlphaFoldDB" id="A0A8J3DSB8"/>
<proteinExistence type="predicted"/>
<dbReference type="RefSeq" id="WP_189506467.1">
    <property type="nucleotide sequence ID" value="NZ_BMZQ01000003.1"/>
</dbReference>
<feature type="domain" description="Acyltransferase 3" evidence="2">
    <location>
        <begin position="14"/>
        <end position="319"/>
    </location>
</feature>
<dbReference type="PANTHER" id="PTHR23028:SF53">
    <property type="entry name" value="ACYL_TRANSF_3 DOMAIN-CONTAINING PROTEIN"/>
    <property type="match status" value="1"/>
</dbReference>
<feature type="transmembrane region" description="Helical" evidence="1">
    <location>
        <begin position="81"/>
        <end position="100"/>
    </location>
</feature>
<keyword evidence="3" id="KW-0012">Acyltransferase</keyword>
<accession>A0A8J3DSB8</accession>
<feature type="transmembrane region" description="Helical" evidence="1">
    <location>
        <begin position="222"/>
        <end position="243"/>
    </location>
</feature>
<evidence type="ECO:0000256" key="1">
    <source>
        <dbReference type="SAM" id="Phobius"/>
    </source>
</evidence>
<sequence length="353" mass="38517">MNQGRVVHRDNFAALRLLAASAVIYGHAFYLTGQTSPGLLYSPVGTIAVKVFFVISGFLITESWDRDANLLRYMIRRSLRIFPALAVLALLTVAVVGPLYTSLSVAEYMAAEGTRHYLWNIFLFPVYALPGVFTSNVYPVAVNGSLWTLPVEFFMYLTLPFALMFDRLVRFSLPIISVTVFGLAGVLGTMPASEPLVIYGTSLPAASAMAPYFLAGATFRRYLDWIPLNLQCGILAAFSAPFITGSPLLQETCLFVLLPYAVLSFAKAPIPAFAAVDRVGDLSYGIYLYGFVVQQCVAVTFKTDGQPSLNAIIALLVSCGLAKLSWHFVEKPALRLKPRSLGSFRPSLAGIQP</sequence>
<feature type="transmembrane region" description="Helical" evidence="1">
    <location>
        <begin position="307"/>
        <end position="329"/>
    </location>
</feature>
<keyword evidence="1" id="KW-0472">Membrane</keyword>
<dbReference type="GO" id="GO:0016020">
    <property type="term" value="C:membrane"/>
    <property type="evidence" value="ECO:0007669"/>
    <property type="project" value="TreeGrafter"/>
</dbReference>
<dbReference type="Proteomes" id="UP000630142">
    <property type="component" value="Unassembled WGS sequence"/>
</dbReference>
<dbReference type="GO" id="GO:0000271">
    <property type="term" value="P:polysaccharide biosynthetic process"/>
    <property type="evidence" value="ECO:0007669"/>
    <property type="project" value="TreeGrafter"/>
</dbReference>